<keyword evidence="7" id="KW-0479">Metal-binding</keyword>
<dbReference type="PRINTS" id="PR00980">
    <property type="entry name" value="TRNASYNTHALA"/>
</dbReference>
<dbReference type="InterPro" id="IPR018162">
    <property type="entry name" value="Ala-tRNA-ligase_IIc_anticod-bd"/>
</dbReference>
<dbReference type="SUPFAM" id="SSF50447">
    <property type="entry name" value="Translation proteins"/>
    <property type="match status" value="1"/>
</dbReference>
<evidence type="ECO:0000256" key="10">
    <source>
        <dbReference type="ARBA" id="ARBA00022840"/>
    </source>
</evidence>
<evidence type="ECO:0000256" key="11">
    <source>
        <dbReference type="ARBA" id="ARBA00022884"/>
    </source>
</evidence>
<evidence type="ECO:0000256" key="7">
    <source>
        <dbReference type="ARBA" id="ARBA00022723"/>
    </source>
</evidence>
<evidence type="ECO:0000256" key="2">
    <source>
        <dbReference type="ARBA" id="ARBA00013168"/>
    </source>
</evidence>
<dbReference type="InterPro" id="IPR018164">
    <property type="entry name" value="Ala-tRNA-synth_IIc_N"/>
</dbReference>
<proteinExistence type="inferred from homology"/>
<dbReference type="Gene3D" id="2.40.30.130">
    <property type="match status" value="1"/>
</dbReference>
<dbReference type="GO" id="GO:0005524">
    <property type="term" value="F:ATP binding"/>
    <property type="evidence" value="ECO:0007669"/>
    <property type="project" value="UniProtKB-KW"/>
</dbReference>
<evidence type="ECO:0000256" key="4">
    <source>
        <dbReference type="ARBA" id="ARBA00022490"/>
    </source>
</evidence>
<keyword evidence="13 15" id="KW-0030">Aminoacyl-tRNA synthetase</keyword>
<dbReference type="Gene3D" id="3.30.930.10">
    <property type="entry name" value="Bira Bifunctional Protein, Domain 2"/>
    <property type="match status" value="1"/>
</dbReference>
<accession>V6LRW9</accession>
<dbReference type="EMBL" id="AUWU02000007">
    <property type="protein sequence ID" value="KAH0570606.1"/>
    <property type="molecule type" value="Genomic_DNA"/>
</dbReference>
<dbReference type="InterPro" id="IPR018165">
    <property type="entry name" value="Ala-tRNA-synth_IIc_core"/>
</dbReference>
<organism evidence="15">
    <name type="scientific">Spironucleus salmonicida</name>
    <dbReference type="NCBI Taxonomy" id="348837"/>
    <lineage>
        <taxon>Eukaryota</taxon>
        <taxon>Metamonada</taxon>
        <taxon>Diplomonadida</taxon>
        <taxon>Hexamitidae</taxon>
        <taxon>Hexamitinae</taxon>
        <taxon>Spironucleus</taxon>
    </lineage>
</organism>
<dbReference type="InterPro" id="IPR012947">
    <property type="entry name" value="tRNA_SAD"/>
</dbReference>
<dbReference type="InterPro" id="IPR045864">
    <property type="entry name" value="aa-tRNA-synth_II/BPL/LPL"/>
</dbReference>
<evidence type="ECO:0000256" key="8">
    <source>
        <dbReference type="ARBA" id="ARBA00022741"/>
    </source>
</evidence>
<evidence type="ECO:0000313" key="15">
    <source>
        <dbReference type="EMBL" id="EST47402.1"/>
    </source>
</evidence>
<dbReference type="AlphaFoldDB" id="V6LRW9"/>
<reference evidence="15 16" key="1">
    <citation type="journal article" date="2014" name="PLoS Genet.">
        <title>The Genome of Spironucleus salmonicida Highlights a Fish Pathogen Adapted to Fluctuating Environments.</title>
        <authorList>
            <person name="Xu F."/>
            <person name="Jerlstrom-Hultqvist J."/>
            <person name="Einarsson E."/>
            <person name="Astvaldsson A."/>
            <person name="Svard S.G."/>
            <person name="Andersson J.O."/>
        </authorList>
    </citation>
    <scope>NUCLEOTIDE SEQUENCE</scope>
    <source>
        <strain evidence="16">ATCC 50377</strain>
    </source>
</reference>
<evidence type="ECO:0000256" key="1">
    <source>
        <dbReference type="ARBA" id="ARBA00008429"/>
    </source>
</evidence>
<evidence type="ECO:0000256" key="12">
    <source>
        <dbReference type="ARBA" id="ARBA00022917"/>
    </source>
</evidence>
<sequence length="932" mass="105696">MLAKQLKKFWRPKFQEDAEKYYPVQVFLDYGYTKATCPCCNTLYWRRTSASETCGDSDCLKSYTFIKQDPLDITPEQVFQSFKDHFTTTDIPHTLVNRYPVVARWRDDCEFTAAGIQCYQPFCVTGEVDPPANPLIQAQFCLRFNDLDSIGLSGRHYSGFNMLGIQVFNKKDQRVYWNEDIVRYNIQWLEKLGINLDAVTFTADCWAGGGNLGPCVEYFINGLEVGNMVFMQFKTFPDGTLEELPVQVVDVGIGLERIPWLISGNVTSYITAFPTALQTFTKLISFDTARLNSASWKHFGPRSCLLNVDECEDIAKTWDSIASDSNIEKTQFQSEIEIVRDIYIVLDHLRSLLVAIQDGALPSNVGGGCNLRNVFRRVLSILQKNNWIHIGLDGIYEIMESHRIDLQKIQGPDSFPEFKPMKQVLDIEILRWKTTDADAKSKLQKLLKKNPILKLDDWVVASTTFGIDPDTIAQISAQPIPNDLYSKISEQQELNQVKTHQKQLYDTHDLLPTEQVYYTEENGEEKFIQNDAKLVKIIEDVENKNSKTIFVFDKTIFYPISGGQANDIGIIVTDQNETIEIIDVKKVGPVVFHYAKNTPKIPFISCIMKIDEENRYQLMCHHTGAHVISAACRQILGPHIWQAGAKKTAKEATLDITHFRSLDPEEELEIEKLSNRLVRNSLPITKENLLKNEAENRYGFTLYQGGVVPGSSVRCVCIQNTDFEACCGTHLSNTSRIGLIRLIKSKRVSDGVVRLTFVCGEAALTYSESQQQIINNLKTSWGVDQSQILQTADKFFDGWKKLGNKVDLIQEKLFQERLDSLHGIQIAKFSVFEDTPTRYISQLGEIIGEKFIQNGELITQFMFLGIDFAIFVAKTGDFKTEVESILAKNDVKPKVSPLKGGKGRTAWVIEGAQVIMCVKLSKIQKDEIAKLM</sequence>
<evidence type="ECO:0000256" key="13">
    <source>
        <dbReference type="ARBA" id="ARBA00023146"/>
    </source>
</evidence>
<evidence type="ECO:0000256" key="9">
    <source>
        <dbReference type="ARBA" id="ARBA00022833"/>
    </source>
</evidence>
<dbReference type="PANTHER" id="PTHR11777:SF9">
    <property type="entry name" value="ALANINE--TRNA LIGASE, CYTOPLASMIC"/>
    <property type="match status" value="1"/>
</dbReference>
<dbReference type="GO" id="GO:0046872">
    <property type="term" value="F:metal ion binding"/>
    <property type="evidence" value="ECO:0007669"/>
    <property type="project" value="UniProtKB-KW"/>
</dbReference>
<dbReference type="FunFam" id="3.30.54.20:FF:000004">
    <property type="entry name" value="Alanine--tRNA ligase"/>
    <property type="match status" value="1"/>
</dbReference>
<evidence type="ECO:0000313" key="16">
    <source>
        <dbReference type="EMBL" id="KAH0570606.1"/>
    </source>
</evidence>
<keyword evidence="17" id="KW-1185">Reference proteome</keyword>
<evidence type="ECO:0000256" key="3">
    <source>
        <dbReference type="ARBA" id="ARBA00017959"/>
    </source>
</evidence>
<dbReference type="SUPFAM" id="SSF55186">
    <property type="entry name" value="ThrRS/AlaRS common domain"/>
    <property type="match status" value="1"/>
</dbReference>
<keyword evidence="9" id="KW-0862">Zinc</keyword>
<dbReference type="GO" id="GO:0000049">
    <property type="term" value="F:tRNA binding"/>
    <property type="evidence" value="ECO:0007669"/>
    <property type="project" value="UniProtKB-KW"/>
</dbReference>
<name>V6LRW9_9EUKA</name>
<reference evidence="16" key="2">
    <citation type="submission" date="2020-12" db="EMBL/GenBank/DDBJ databases">
        <title>New Spironucleus salmonicida genome in near-complete chromosomes.</title>
        <authorList>
            <person name="Xu F."/>
            <person name="Kurt Z."/>
            <person name="Jimenez-Gonzalez A."/>
            <person name="Astvaldsson A."/>
            <person name="Andersson J.O."/>
            <person name="Svard S.G."/>
        </authorList>
    </citation>
    <scope>NUCLEOTIDE SEQUENCE</scope>
    <source>
        <strain evidence="16">ATCC 50377</strain>
    </source>
</reference>
<dbReference type="VEuPathDB" id="GiardiaDB:SS50377_26890"/>
<dbReference type="OrthoDB" id="2423964at2759"/>
<dbReference type="SMART" id="SM00863">
    <property type="entry name" value="tRNA_SAD"/>
    <property type="match status" value="1"/>
</dbReference>
<feature type="domain" description="Alanyl-transfer RNA synthetases family profile" evidence="14">
    <location>
        <begin position="73"/>
        <end position="769"/>
    </location>
</feature>
<evidence type="ECO:0000256" key="6">
    <source>
        <dbReference type="ARBA" id="ARBA00022598"/>
    </source>
</evidence>
<dbReference type="GO" id="GO:0005739">
    <property type="term" value="C:mitochondrion"/>
    <property type="evidence" value="ECO:0007669"/>
    <property type="project" value="TreeGrafter"/>
</dbReference>
<dbReference type="GO" id="GO:0004813">
    <property type="term" value="F:alanine-tRNA ligase activity"/>
    <property type="evidence" value="ECO:0007669"/>
    <property type="project" value="UniProtKB-EC"/>
</dbReference>
<dbReference type="SUPFAM" id="SSF101353">
    <property type="entry name" value="Putative anticodon-binding domain of alanyl-tRNA synthetase (AlaRS)"/>
    <property type="match status" value="1"/>
</dbReference>
<dbReference type="EC" id="6.1.1.7" evidence="2"/>
<keyword evidence="6" id="KW-0436">Ligase</keyword>
<protein>
    <recommendedName>
        <fullName evidence="3">Alanine--tRNA ligase</fullName>
        <ecNumber evidence="2">6.1.1.7</ecNumber>
    </recommendedName>
</protein>
<dbReference type="InterPro" id="IPR050058">
    <property type="entry name" value="Ala-tRNA_ligase"/>
</dbReference>
<dbReference type="InterPro" id="IPR018163">
    <property type="entry name" value="Thr/Ala-tRNA-synth_IIc_edit"/>
</dbReference>
<dbReference type="Proteomes" id="UP000018208">
    <property type="component" value="Unassembled WGS sequence"/>
</dbReference>
<evidence type="ECO:0000259" key="14">
    <source>
        <dbReference type="PROSITE" id="PS50860"/>
    </source>
</evidence>
<dbReference type="Gene3D" id="6.10.250.550">
    <property type="match status" value="1"/>
</dbReference>
<gene>
    <name evidence="15" type="ORF">SS50377_12389</name>
    <name evidence="16" type="ORF">SS50377_26890</name>
</gene>
<keyword evidence="12" id="KW-0648">Protein biosynthesis</keyword>
<evidence type="ECO:0000256" key="5">
    <source>
        <dbReference type="ARBA" id="ARBA00022555"/>
    </source>
</evidence>
<dbReference type="InterPro" id="IPR002318">
    <property type="entry name" value="Ala-tRNA-lgiase_IIc"/>
</dbReference>
<keyword evidence="8" id="KW-0547">Nucleotide-binding</keyword>
<dbReference type="PANTHER" id="PTHR11777">
    <property type="entry name" value="ALANYL-TRNA SYNTHETASE"/>
    <property type="match status" value="1"/>
</dbReference>
<dbReference type="PROSITE" id="PS50860">
    <property type="entry name" value="AA_TRNA_LIGASE_II_ALA"/>
    <property type="match status" value="1"/>
</dbReference>
<dbReference type="Pfam" id="PF07973">
    <property type="entry name" value="tRNA_SAD"/>
    <property type="match status" value="1"/>
</dbReference>
<evidence type="ECO:0000313" key="17">
    <source>
        <dbReference type="Proteomes" id="UP000018208"/>
    </source>
</evidence>
<keyword evidence="4" id="KW-0963">Cytoplasm</keyword>
<dbReference type="Gene3D" id="3.30.980.10">
    <property type="entry name" value="Threonyl-trna Synthetase, Chain A, domain 2"/>
    <property type="match status" value="1"/>
</dbReference>
<dbReference type="GO" id="GO:0006419">
    <property type="term" value="P:alanyl-tRNA aminoacylation"/>
    <property type="evidence" value="ECO:0007669"/>
    <property type="project" value="InterPro"/>
</dbReference>
<keyword evidence="11" id="KW-0694">RNA-binding</keyword>
<dbReference type="SUPFAM" id="SSF55681">
    <property type="entry name" value="Class II aaRS and biotin synthetases"/>
    <property type="match status" value="1"/>
</dbReference>
<dbReference type="FunFam" id="3.30.980.10:FF:000004">
    <property type="entry name" value="Alanine--tRNA ligase, cytoplasmic"/>
    <property type="match status" value="1"/>
</dbReference>
<keyword evidence="5" id="KW-0820">tRNA-binding</keyword>
<dbReference type="Gene3D" id="3.30.54.20">
    <property type="match status" value="1"/>
</dbReference>
<dbReference type="GO" id="GO:0002161">
    <property type="term" value="F:aminoacyl-tRNA deacylase activity"/>
    <property type="evidence" value="ECO:0007669"/>
    <property type="project" value="TreeGrafter"/>
</dbReference>
<dbReference type="InterPro" id="IPR009000">
    <property type="entry name" value="Transl_B-barrel_sf"/>
</dbReference>
<comment type="similarity">
    <text evidence="1">Belongs to the class-II aminoacyl-tRNA synthetase family. Alax-L subfamily.</text>
</comment>
<dbReference type="EMBL" id="KI546040">
    <property type="protein sequence ID" value="EST47402.1"/>
    <property type="molecule type" value="Genomic_DNA"/>
</dbReference>
<keyword evidence="10" id="KW-0067">ATP-binding</keyword>
<dbReference type="Pfam" id="PF01411">
    <property type="entry name" value="tRNA-synt_2c"/>
    <property type="match status" value="2"/>
</dbReference>